<proteinExistence type="inferred from homology"/>
<evidence type="ECO:0000259" key="7">
    <source>
        <dbReference type="Pfam" id="PF21289"/>
    </source>
</evidence>
<dbReference type="InterPro" id="IPR049404">
    <property type="entry name" value="EDC4_C"/>
</dbReference>
<evidence type="ECO:0000256" key="1">
    <source>
        <dbReference type="ARBA" id="ARBA00004201"/>
    </source>
</evidence>
<organism evidence="8 9">
    <name type="scientific">Aegilops tauschii subsp. strangulata</name>
    <name type="common">Goatgrass</name>
    <dbReference type="NCBI Taxonomy" id="200361"/>
    <lineage>
        <taxon>Eukaryota</taxon>
        <taxon>Viridiplantae</taxon>
        <taxon>Streptophyta</taxon>
        <taxon>Embryophyta</taxon>
        <taxon>Tracheophyta</taxon>
        <taxon>Spermatophyta</taxon>
        <taxon>Magnoliopsida</taxon>
        <taxon>Liliopsida</taxon>
        <taxon>Poales</taxon>
        <taxon>Poaceae</taxon>
        <taxon>BOP clade</taxon>
        <taxon>Pooideae</taxon>
        <taxon>Triticodae</taxon>
        <taxon>Triticeae</taxon>
        <taxon>Triticinae</taxon>
        <taxon>Aegilops</taxon>
    </lineage>
</organism>
<evidence type="ECO:0000256" key="3">
    <source>
        <dbReference type="ARBA" id="ARBA00022490"/>
    </source>
</evidence>
<reference evidence="9" key="2">
    <citation type="journal article" date="2017" name="Nat. Plants">
        <title>The Aegilops tauschii genome reveals multiple impacts of transposons.</title>
        <authorList>
            <person name="Zhao G."/>
            <person name="Zou C."/>
            <person name="Li K."/>
            <person name="Wang K."/>
            <person name="Li T."/>
            <person name="Gao L."/>
            <person name="Zhang X."/>
            <person name="Wang H."/>
            <person name="Yang Z."/>
            <person name="Liu X."/>
            <person name="Jiang W."/>
            <person name="Mao L."/>
            <person name="Kong X."/>
            <person name="Jiao Y."/>
            <person name="Jia J."/>
        </authorList>
    </citation>
    <scope>NUCLEOTIDE SEQUENCE [LARGE SCALE GENOMIC DNA]</scope>
    <source>
        <strain evidence="9">cv. AL8/78</strain>
    </source>
</reference>
<comment type="similarity">
    <text evidence="2">Belongs to the WD repeat EDC4 family.</text>
</comment>
<keyword evidence="9" id="KW-1185">Reference proteome</keyword>
<dbReference type="InterPro" id="IPR044938">
    <property type="entry name" value="EDC4_C_sf"/>
</dbReference>
<sequence>MCPAIFQVEAPLDPMKELSRLLSEHKFDEAFTVALQRSDVSIVSWLCSQVDLRGLCTMAPVPLNQGVLLALLQQLAVDIGTETSRKIQWMTDVAMAINPTDQVIAIHVRPIFEQVYAKLAHHRSLPTTSPLDNSNLRLLMHVINSVLLSYK</sequence>
<feature type="domain" description="Enhancer of mRNA-decapping protein 4 C-terminal" evidence="7">
    <location>
        <begin position="19"/>
        <end position="131"/>
    </location>
</feature>
<keyword evidence="3" id="KW-0963">Cytoplasm</keyword>
<reference evidence="9" key="1">
    <citation type="journal article" date="2014" name="Science">
        <title>Ancient hybridizations among the ancestral genomes of bread wheat.</title>
        <authorList>
            <consortium name="International Wheat Genome Sequencing Consortium,"/>
            <person name="Marcussen T."/>
            <person name="Sandve S.R."/>
            <person name="Heier L."/>
            <person name="Spannagl M."/>
            <person name="Pfeifer M."/>
            <person name="Jakobsen K.S."/>
            <person name="Wulff B.B."/>
            <person name="Steuernagel B."/>
            <person name="Mayer K.F."/>
            <person name="Olsen O.A."/>
        </authorList>
    </citation>
    <scope>NUCLEOTIDE SEQUENCE [LARGE SCALE GENOMIC DNA]</scope>
    <source>
        <strain evidence="9">cv. AL8/78</strain>
    </source>
</reference>
<dbReference type="Gramene" id="AET6Gv20720600.5">
    <property type="protein sequence ID" value="AET6Gv20720600.5"/>
    <property type="gene ID" value="AET6Gv20720600"/>
</dbReference>
<dbReference type="Proteomes" id="UP000015105">
    <property type="component" value="Chromosome 6D"/>
</dbReference>
<evidence type="ECO:0000256" key="2">
    <source>
        <dbReference type="ARBA" id="ARBA00009639"/>
    </source>
</evidence>
<evidence type="ECO:0000313" key="9">
    <source>
        <dbReference type="Proteomes" id="UP000015105"/>
    </source>
</evidence>
<accession>A0A453PG46</accession>
<keyword evidence="4" id="KW-0853">WD repeat</keyword>
<dbReference type="AlphaFoldDB" id="A0A453PG46"/>
<name>A0A453PG46_AEGTS</name>
<protein>
    <recommendedName>
        <fullName evidence="7">Enhancer of mRNA-decapping protein 4 C-terminal domain-containing protein</fullName>
    </recommendedName>
</protein>
<dbReference type="PANTHER" id="PTHR15598">
    <property type="entry name" value="ENHANCER OF MRNA-DECAPPING PROTEIN 4"/>
    <property type="match status" value="1"/>
</dbReference>
<dbReference type="GO" id="GO:0031087">
    <property type="term" value="P:deadenylation-independent decapping of nuclear-transcribed mRNA"/>
    <property type="evidence" value="ECO:0007669"/>
    <property type="project" value="InterPro"/>
</dbReference>
<dbReference type="GO" id="GO:0000932">
    <property type="term" value="C:P-body"/>
    <property type="evidence" value="ECO:0007669"/>
    <property type="project" value="UniProtKB-SubCell"/>
</dbReference>
<evidence type="ECO:0000256" key="6">
    <source>
        <dbReference type="ARBA" id="ARBA00023054"/>
    </source>
</evidence>
<keyword evidence="5" id="KW-0677">Repeat</keyword>
<dbReference type="FunFam" id="1.10.220.100:FF:000001">
    <property type="entry name" value="Enhancer of mRNA-decapping protein 4"/>
    <property type="match status" value="1"/>
</dbReference>
<evidence type="ECO:0000256" key="5">
    <source>
        <dbReference type="ARBA" id="ARBA00022737"/>
    </source>
</evidence>
<dbReference type="EnsemblPlants" id="AET6Gv20720600.5">
    <property type="protein sequence ID" value="AET6Gv20720600.5"/>
    <property type="gene ID" value="AET6Gv20720600"/>
</dbReference>
<reference evidence="8" key="3">
    <citation type="journal article" date="2017" name="Nature">
        <title>Genome sequence of the progenitor of the wheat D genome Aegilops tauschii.</title>
        <authorList>
            <person name="Luo M.C."/>
            <person name="Gu Y.Q."/>
            <person name="Puiu D."/>
            <person name="Wang H."/>
            <person name="Twardziok S.O."/>
            <person name="Deal K.R."/>
            <person name="Huo N."/>
            <person name="Zhu T."/>
            <person name="Wang L."/>
            <person name="Wang Y."/>
            <person name="McGuire P.E."/>
            <person name="Liu S."/>
            <person name="Long H."/>
            <person name="Ramasamy R.K."/>
            <person name="Rodriguez J.C."/>
            <person name="Van S.L."/>
            <person name="Yuan L."/>
            <person name="Wang Z."/>
            <person name="Xia Z."/>
            <person name="Xiao L."/>
            <person name="Anderson O.D."/>
            <person name="Ouyang S."/>
            <person name="Liang Y."/>
            <person name="Zimin A.V."/>
            <person name="Pertea G."/>
            <person name="Qi P."/>
            <person name="Bennetzen J.L."/>
            <person name="Dai X."/>
            <person name="Dawson M.W."/>
            <person name="Muller H.G."/>
            <person name="Kugler K."/>
            <person name="Rivarola-Duarte L."/>
            <person name="Spannagl M."/>
            <person name="Mayer K.F.X."/>
            <person name="Lu F.H."/>
            <person name="Bevan M.W."/>
            <person name="Leroy P."/>
            <person name="Li P."/>
            <person name="You F.M."/>
            <person name="Sun Q."/>
            <person name="Liu Z."/>
            <person name="Lyons E."/>
            <person name="Wicker T."/>
            <person name="Salzberg S.L."/>
            <person name="Devos K.M."/>
            <person name="Dvorak J."/>
        </authorList>
    </citation>
    <scope>NUCLEOTIDE SEQUENCE [LARGE SCALE GENOMIC DNA]</scope>
    <source>
        <strain evidence="8">cv. AL8/78</strain>
    </source>
</reference>
<comment type="subcellular location">
    <subcellularLocation>
        <location evidence="1">Cytoplasm</location>
        <location evidence="1">P-body</location>
    </subcellularLocation>
</comment>
<reference evidence="8" key="4">
    <citation type="submission" date="2019-03" db="UniProtKB">
        <authorList>
            <consortium name="EnsemblPlants"/>
        </authorList>
    </citation>
    <scope>IDENTIFICATION</scope>
</reference>
<dbReference type="Gene3D" id="1.10.220.100">
    <property type="entry name" value="conserved c-terminal region of ge- 1"/>
    <property type="match status" value="1"/>
</dbReference>
<evidence type="ECO:0000256" key="4">
    <source>
        <dbReference type="ARBA" id="ARBA00022574"/>
    </source>
</evidence>
<evidence type="ECO:0000313" key="8">
    <source>
        <dbReference type="EnsemblPlants" id="AET6Gv20720600.5"/>
    </source>
</evidence>
<reference evidence="8" key="5">
    <citation type="journal article" date="2021" name="G3 (Bethesda)">
        <title>Aegilops tauschii genome assembly Aet v5.0 features greater sequence contiguity and improved annotation.</title>
        <authorList>
            <person name="Wang L."/>
            <person name="Zhu T."/>
            <person name="Rodriguez J.C."/>
            <person name="Deal K.R."/>
            <person name="Dubcovsky J."/>
            <person name="McGuire P.E."/>
            <person name="Lux T."/>
            <person name="Spannagl M."/>
            <person name="Mayer K.F.X."/>
            <person name="Baldrich P."/>
            <person name="Meyers B.C."/>
            <person name="Huo N."/>
            <person name="Gu Y.Q."/>
            <person name="Zhou H."/>
            <person name="Devos K.M."/>
            <person name="Bennetzen J.L."/>
            <person name="Unver T."/>
            <person name="Budak H."/>
            <person name="Gulick P.J."/>
            <person name="Galiba G."/>
            <person name="Kalapos B."/>
            <person name="Nelson D.R."/>
            <person name="Li P."/>
            <person name="You F.M."/>
            <person name="Luo M.C."/>
            <person name="Dvorak J."/>
        </authorList>
    </citation>
    <scope>NUCLEOTIDE SEQUENCE [LARGE SCALE GENOMIC DNA]</scope>
    <source>
        <strain evidence="8">cv. AL8/78</strain>
    </source>
</reference>
<dbReference type="InterPro" id="IPR045152">
    <property type="entry name" value="EDC4-like"/>
</dbReference>
<dbReference type="Pfam" id="PF21289">
    <property type="entry name" value="EDC4_C"/>
    <property type="match status" value="1"/>
</dbReference>
<keyword evidence="6" id="KW-0175">Coiled coil</keyword>
<dbReference type="PANTHER" id="PTHR15598:SF5">
    <property type="entry name" value="ENHANCER OF MRNA-DECAPPING PROTEIN 4"/>
    <property type="match status" value="1"/>
</dbReference>